<dbReference type="Gene3D" id="3.30.420.40">
    <property type="match status" value="1"/>
</dbReference>
<evidence type="ECO:0000313" key="6">
    <source>
        <dbReference type="EMBL" id="KAL0491779.1"/>
    </source>
</evidence>
<dbReference type="InterPro" id="IPR000577">
    <property type="entry name" value="Carb_kinase_FGGY"/>
</dbReference>
<dbReference type="PANTHER" id="PTHR43435:SF4">
    <property type="entry name" value="FGGY CARBOHYDRATE KINASE DOMAIN-CONTAINING PROTEIN"/>
    <property type="match status" value="1"/>
</dbReference>
<dbReference type="Pfam" id="PF00370">
    <property type="entry name" value="FGGY_N"/>
    <property type="match status" value="1"/>
</dbReference>
<evidence type="ECO:0000259" key="5">
    <source>
        <dbReference type="Pfam" id="PF02782"/>
    </source>
</evidence>
<keyword evidence="7" id="KW-1185">Reference proteome</keyword>
<comment type="caution">
    <text evidence="6">The sequence shown here is derived from an EMBL/GenBank/DDBJ whole genome shotgun (WGS) entry which is preliminary data.</text>
</comment>
<comment type="similarity">
    <text evidence="1">Belongs to the FGGY kinase family.</text>
</comment>
<dbReference type="PIRSF" id="PIRSF000538">
    <property type="entry name" value="GlpK"/>
    <property type="match status" value="1"/>
</dbReference>
<dbReference type="InterPro" id="IPR018485">
    <property type="entry name" value="FGGY_C"/>
</dbReference>
<dbReference type="CDD" id="cd07782">
    <property type="entry name" value="ASKHA_NBD_FGGY_D-RBK"/>
    <property type="match status" value="1"/>
</dbReference>
<dbReference type="InterPro" id="IPR018484">
    <property type="entry name" value="FGGY_N"/>
</dbReference>
<evidence type="ECO:0000259" key="4">
    <source>
        <dbReference type="Pfam" id="PF00370"/>
    </source>
</evidence>
<gene>
    <name evidence="6" type="ORF">AKO1_000520</name>
</gene>
<dbReference type="Proteomes" id="UP001431209">
    <property type="component" value="Unassembled WGS sequence"/>
</dbReference>
<accession>A0AAW2ZRG1</accession>
<evidence type="ECO:0000256" key="3">
    <source>
        <dbReference type="ARBA" id="ARBA00022777"/>
    </source>
</evidence>
<dbReference type="AlphaFoldDB" id="A0AAW2ZRG1"/>
<dbReference type="EMBL" id="JAOPGA020001861">
    <property type="protein sequence ID" value="KAL0491779.1"/>
    <property type="molecule type" value="Genomic_DNA"/>
</dbReference>
<dbReference type="GO" id="GO:0019321">
    <property type="term" value="P:pentose metabolic process"/>
    <property type="evidence" value="ECO:0007669"/>
    <property type="project" value="TreeGrafter"/>
</dbReference>
<protein>
    <submittedName>
        <fullName evidence="6">D-ribulokinase FGGY</fullName>
    </submittedName>
</protein>
<keyword evidence="2" id="KW-0808">Transferase</keyword>
<dbReference type="InterPro" id="IPR043129">
    <property type="entry name" value="ATPase_NBD"/>
</dbReference>
<organism evidence="6 7">
    <name type="scientific">Acrasis kona</name>
    <dbReference type="NCBI Taxonomy" id="1008807"/>
    <lineage>
        <taxon>Eukaryota</taxon>
        <taxon>Discoba</taxon>
        <taxon>Heterolobosea</taxon>
        <taxon>Tetramitia</taxon>
        <taxon>Eutetramitia</taxon>
        <taxon>Acrasidae</taxon>
        <taxon>Acrasis</taxon>
    </lineage>
</organism>
<evidence type="ECO:0000256" key="1">
    <source>
        <dbReference type="ARBA" id="ARBA00009156"/>
    </source>
</evidence>
<feature type="domain" description="Carbohydrate kinase FGGY C-terminal" evidence="5">
    <location>
        <begin position="293"/>
        <end position="504"/>
    </location>
</feature>
<reference evidence="6 7" key="1">
    <citation type="submission" date="2024-03" db="EMBL/GenBank/DDBJ databases">
        <title>The Acrasis kona genome and developmental transcriptomes reveal deep origins of eukaryotic multicellular pathways.</title>
        <authorList>
            <person name="Sheikh S."/>
            <person name="Fu C.-J."/>
            <person name="Brown M.W."/>
            <person name="Baldauf S.L."/>
        </authorList>
    </citation>
    <scope>NUCLEOTIDE SEQUENCE [LARGE SCALE GENOMIC DNA]</scope>
    <source>
        <strain evidence="6 7">ATCC MYA-3509</strain>
    </source>
</reference>
<evidence type="ECO:0000256" key="2">
    <source>
        <dbReference type="ARBA" id="ARBA00022679"/>
    </source>
</evidence>
<dbReference type="GO" id="GO:0019150">
    <property type="term" value="F:D-ribulokinase activity"/>
    <property type="evidence" value="ECO:0007669"/>
    <property type="project" value="TreeGrafter"/>
</dbReference>
<dbReference type="GO" id="GO:0005737">
    <property type="term" value="C:cytoplasm"/>
    <property type="evidence" value="ECO:0007669"/>
    <property type="project" value="TreeGrafter"/>
</dbReference>
<dbReference type="Pfam" id="PF02782">
    <property type="entry name" value="FGGY_C"/>
    <property type="match status" value="1"/>
</dbReference>
<name>A0AAW2ZRG1_9EUKA</name>
<evidence type="ECO:0000313" key="7">
    <source>
        <dbReference type="Proteomes" id="UP001431209"/>
    </source>
</evidence>
<feature type="domain" description="Carbohydrate kinase FGGY N-terminal" evidence="4">
    <location>
        <begin position="4"/>
        <end position="274"/>
    </location>
</feature>
<dbReference type="SUPFAM" id="SSF53067">
    <property type="entry name" value="Actin-like ATPase domain"/>
    <property type="match status" value="2"/>
</dbReference>
<sequence>MPRYTVGVDVGSGSVRAAIVNVENGEILNESISTNEIKTWHDRTDFYEQSSRNIWECTCNVVKAAVQKVQKKNSNIQDEIVGIGFDATCSLVAVDLTGGTASISPDGRPETDIILWADHRANSQAEHINSLNHDVLQYVGGIISPEMETPKLLWIKQNLPDLYNNSNIHFFDLADYLVYKSTGQHDVRSECTTICKWTYSSNAVRDQTNGWDSTYFSSLGLDLLLSQNRIGTRILPMGQPVGNGLTKQSADAFNLRVNTPVAVSAIDAHAGGIGSVGASLPNVHGINVQDRIVIIAGTSSCHMAVSNAEVFVRGVWGPFYSAMIPGMWLSEGGQSAVGKLMDHVVQSHVYYPRLLEVSKNQNKHVFQLLNEKLDEMRGGGDVSLLSKSLHVLPYFHGNRSPLANPSCRGVISGLTISHSIEDLALLYLATIQAISYGTRHIIESINEAREKVGAEKVSRIIMCGGLSKNKLFVKMHSDVTQSTVYVPKESEAMIVGSAILGAVAGGAYQSVSEAMSKMNSVGDVVTPSDENIDYHRKKYLIYREMYEDHIKYERMMK</sequence>
<dbReference type="InterPro" id="IPR006003">
    <property type="entry name" value="FGGY_RbtK-like"/>
</dbReference>
<dbReference type="Gene3D" id="1.20.58.2240">
    <property type="match status" value="1"/>
</dbReference>
<proteinExistence type="inferred from homology"/>
<dbReference type="PANTHER" id="PTHR43435">
    <property type="entry name" value="RIBULOKINASE"/>
    <property type="match status" value="1"/>
</dbReference>
<dbReference type="NCBIfam" id="TIGR01315">
    <property type="entry name" value="5C_CHO_kinase"/>
    <property type="match status" value="1"/>
</dbReference>
<keyword evidence="3" id="KW-0418">Kinase</keyword>